<evidence type="ECO:0000259" key="9">
    <source>
        <dbReference type="PROSITE" id="PS51123"/>
    </source>
</evidence>
<keyword evidence="4 8" id="KW-0812">Transmembrane</keyword>
<protein>
    <submittedName>
        <fullName evidence="10">Flagellar motor protein MotB</fullName>
    </submittedName>
</protein>
<evidence type="ECO:0000256" key="1">
    <source>
        <dbReference type="ARBA" id="ARBA00004162"/>
    </source>
</evidence>
<evidence type="ECO:0000256" key="3">
    <source>
        <dbReference type="ARBA" id="ARBA00022475"/>
    </source>
</evidence>
<evidence type="ECO:0000256" key="7">
    <source>
        <dbReference type="PROSITE-ProRule" id="PRU00473"/>
    </source>
</evidence>
<comment type="similarity">
    <text evidence="2">Belongs to the MotB family.</text>
</comment>
<proteinExistence type="inferred from homology"/>
<feature type="domain" description="OmpA-like" evidence="9">
    <location>
        <begin position="133"/>
        <end position="248"/>
    </location>
</feature>
<organism evidence="10 11">
    <name type="scientific">Nesterenkonia massiliensis</name>
    <dbReference type="NCBI Taxonomy" id="1232429"/>
    <lineage>
        <taxon>Bacteria</taxon>
        <taxon>Bacillati</taxon>
        <taxon>Actinomycetota</taxon>
        <taxon>Actinomycetes</taxon>
        <taxon>Micrococcales</taxon>
        <taxon>Micrococcaceae</taxon>
        <taxon>Nesterenkonia</taxon>
    </lineage>
</organism>
<dbReference type="RefSeq" id="WP_260072455.1">
    <property type="nucleotide sequence ID" value="NZ_JALXMO010000004.1"/>
</dbReference>
<evidence type="ECO:0000313" key="11">
    <source>
        <dbReference type="Proteomes" id="UP001205046"/>
    </source>
</evidence>
<evidence type="ECO:0000256" key="8">
    <source>
        <dbReference type="SAM" id="Phobius"/>
    </source>
</evidence>
<feature type="transmembrane region" description="Helical" evidence="8">
    <location>
        <begin position="20"/>
        <end position="37"/>
    </location>
</feature>
<dbReference type="Pfam" id="PF13677">
    <property type="entry name" value="MotB_plug"/>
    <property type="match status" value="1"/>
</dbReference>
<dbReference type="InterPro" id="IPR006665">
    <property type="entry name" value="OmpA-like"/>
</dbReference>
<evidence type="ECO:0000313" key="10">
    <source>
        <dbReference type="EMBL" id="MCT1606267.1"/>
    </source>
</evidence>
<keyword evidence="3" id="KW-1003">Cell membrane</keyword>
<dbReference type="PROSITE" id="PS51123">
    <property type="entry name" value="OMPA_2"/>
    <property type="match status" value="1"/>
</dbReference>
<name>A0ABT2HNK4_9MICC</name>
<accession>A0ABT2HNK4</accession>
<evidence type="ECO:0000256" key="4">
    <source>
        <dbReference type="ARBA" id="ARBA00022692"/>
    </source>
</evidence>
<dbReference type="Proteomes" id="UP001205046">
    <property type="component" value="Unassembled WGS sequence"/>
</dbReference>
<keyword evidence="10" id="KW-0969">Cilium</keyword>
<evidence type="ECO:0000256" key="5">
    <source>
        <dbReference type="ARBA" id="ARBA00022989"/>
    </source>
</evidence>
<dbReference type="InterPro" id="IPR036737">
    <property type="entry name" value="OmpA-like_sf"/>
</dbReference>
<dbReference type="CDD" id="cd07185">
    <property type="entry name" value="OmpA_C-like"/>
    <property type="match status" value="1"/>
</dbReference>
<keyword evidence="10" id="KW-0282">Flagellum</keyword>
<reference evidence="10 11" key="1">
    <citation type="submission" date="2022-04" db="EMBL/GenBank/DDBJ databases">
        <title>Human microbiome associated bacterial genomes.</title>
        <authorList>
            <person name="Sandstrom S."/>
            <person name="Salamzade R."/>
            <person name="Kalan L.R."/>
        </authorList>
    </citation>
    <scope>NUCLEOTIDE SEQUENCE [LARGE SCALE GENOMIC DNA]</scope>
    <source>
        <strain evidence="11">p3-SID767</strain>
    </source>
</reference>
<dbReference type="InterPro" id="IPR025713">
    <property type="entry name" value="MotB-like_N_dom"/>
</dbReference>
<keyword evidence="10" id="KW-0966">Cell projection</keyword>
<gene>
    <name evidence="10" type="ORF">M3B43_02775</name>
</gene>
<dbReference type="Pfam" id="PF00691">
    <property type="entry name" value="OmpA"/>
    <property type="match status" value="1"/>
</dbReference>
<keyword evidence="6 7" id="KW-0472">Membrane</keyword>
<dbReference type="Gene3D" id="3.30.1330.60">
    <property type="entry name" value="OmpA-like domain"/>
    <property type="match status" value="1"/>
</dbReference>
<dbReference type="PANTHER" id="PTHR30329">
    <property type="entry name" value="STATOR ELEMENT OF FLAGELLAR MOTOR COMPLEX"/>
    <property type="match status" value="1"/>
</dbReference>
<dbReference type="SUPFAM" id="SSF103088">
    <property type="entry name" value="OmpA-like"/>
    <property type="match status" value="1"/>
</dbReference>
<dbReference type="PANTHER" id="PTHR30329:SF21">
    <property type="entry name" value="LIPOPROTEIN YIAD-RELATED"/>
    <property type="match status" value="1"/>
</dbReference>
<evidence type="ECO:0000256" key="2">
    <source>
        <dbReference type="ARBA" id="ARBA00008914"/>
    </source>
</evidence>
<keyword evidence="11" id="KW-1185">Reference proteome</keyword>
<evidence type="ECO:0000256" key="6">
    <source>
        <dbReference type="ARBA" id="ARBA00023136"/>
    </source>
</evidence>
<keyword evidence="5 8" id="KW-1133">Transmembrane helix</keyword>
<dbReference type="EMBL" id="JALXMO010000004">
    <property type="protein sequence ID" value="MCT1606267.1"/>
    <property type="molecule type" value="Genomic_DNA"/>
</dbReference>
<sequence length="271" mass="29249">MSAGQGADNPDRWMASYMDMVTVLMCLFIVLYAMSTVDQDKYEALRSSLASGFGVTESEYADTAEGVVVSSELVGQEGLLTTLPDAQELEGEADLRAAAQEEVNDLMELQRQLQARLASAGHEGSAEFALDSRGLTVRLVGAETFFESNSAELAQDGVEVLAAIAPVLSEAERQYEVGGHADHRTPADPFPTNWELSSSRATGVLRELVESGGVDPARIIAVGYGHEHPISEDLWRNRRVDVTILSDEVERVRDLLPELSTAPVGPAASRQ</sequence>
<comment type="caution">
    <text evidence="10">The sequence shown here is derived from an EMBL/GenBank/DDBJ whole genome shotgun (WGS) entry which is preliminary data.</text>
</comment>
<comment type="subcellular location">
    <subcellularLocation>
        <location evidence="1">Cell membrane</location>
        <topology evidence="1">Single-pass membrane protein</topology>
    </subcellularLocation>
</comment>
<dbReference type="InterPro" id="IPR050330">
    <property type="entry name" value="Bact_OuterMem_StrucFunc"/>
</dbReference>